<sequence length="367" mass="41163">MLEEELLYVLALQRVKGVGDINAKKLIAHCGSAKNVLNEKRSNLEKINGIGVSTLQYLFDKNNLKAAEKELNYIQKNAIETLYFADANYPEKLKHCIDAPILLFKEGNFELTNQPIISIVGTRKITSYGRDFCEKLIADIAQYKPIIVSGFAYGVDICAHKAAIKNNLTTVGVLAHGFEEVYPKSHKKYISEMHKNGGFFTDFWHNDVLIRENFLKRNRVVAGISEATIIIESADKGGSLVTADIANSYSRDVFAVPGRTTDSFSKGCNDLIKRNKAAILTSATDLIEMLNWDVEKKVSAPIQKKLFVELDEKEQLIYDFLMENGKELLDIISINCNLPIYQTTTILFNLEMKGVVKPLPGKLYEAI</sequence>
<dbReference type="PANTHER" id="PTHR43022:SF1">
    <property type="entry name" value="PROTEIN SMF"/>
    <property type="match status" value="1"/>
</dbReference>
<dbReference type="Pfam" id="PF02481">
    <property type="entry name" value="DNA_processg_A"/>
    <property type="match status" value="1"/>
</dbReference>
<dbReference type="Proteomes" id="UP000198384">
    <property type="component" value="Unassembled WGS sequence"/>
</dbReference>
<dbReference type="NCBIfam" id="TIGR00732">
    <property type="entry name" value="dprA"/>
    <property type="match status" value="1"/>
</dbReference>
<name>A0A238VYZ3_9FLAO</name>
<dbReference type="InterPro" id="IPR003488">
    <property type="entry name" value="DprA"/>
</dbReference>
<gene>
    <name evidence="3" type="ORF">SAMN06265371_102263</name>
</gene>
<dbReference type="Gene3D" id="3.40.50.450">
    <property type="match status" value="1"/>
</dbReference>
<dbReference type="SUPFAM" id="SSF102405">
    <property type="entry name" value="MCP/YpsA-like"/>
    <property type="match status" value="1"/>
</dbReference>
<dbReference type="OrthoDB" id="9785707at2"/>
<protein>
    <submittedName>
        <fullName evidence="3">DNA processing protein</fullName>
    </submittedName>
</protein>
<evidence type="ECO:0000313" key="4">
    <source>
        <dbReference type="Proteomes" id="UP000198384"/>
    </source>
</evidence>
<evidence type="ECO:0000313" key="3">
    <source>
        <dbReference type="EMBL" id="SNR39522.1"/>
    </source>
</evidence>
<dbReference type="RefSeq" id="WP_089380451.1">
    <property type="nucleotide sequence ID" value="NZ_FZNT01000002.1"/>
</dbReference>
<evidence type="ECO:0000256" key="1">
    <source>
        <dbReference type="ARBA" id="ARBA00006525"/>
    </source>
</evidence>
<dbReference type="SUPFAM" id="SSF47781">
    <property type="entry name" value="RuvA domain 2-like"/>
    <property type="match status" value="1"/>
</dbReference>
<dbReference type="InterPro" id="IPR057666">
    <property type="entry name" value="DrpA_SLOG"/>
</dbReference>
<evidence type="ECO:0000259" key="2">
    <source>
        <dbReference type="Pfam" id="PF02481"/>
    </source>
</evidence>
<reference evidence="3 4" key="1">
    <citation type="submission" date="2017-06" db="EMBL/GenBank/DDBJ databases">
        <authorList>
            <person name="Kim H.J."/>
            <person name="Triplett B.A."/>
        </authorList>
    </citation>
    <scope>NUCLEOTIDE SEQUENCE [LARGE SCALE GENOMIC DNA]</scope>
    <source>
        <strain evidence="3 4">DSM 29150</strain>
    </source>
</reference>
<feature type="domain" description="Smf/DprA SLOG" evidence="2">
    <location>
        <begin position="82"/>
        <end position="290"/>
    </location>
</feature>
<dbReference type="InterPro" id="IPR010994">
    <property type="entry name" value="RuvA_2-like"/>
</dbReference>
<dbReference type="PANTHER" id="PTHR43022">
    <property type="entry name" value="PROTEIN SMF"/>
    <property type="match status" value="1"/>
</dbReference>
<comment type="similarity">
    <text evidence="1">Belongs to the DprA/Smf family.</text>
</comment>
<accession>A0A238VYZ3</accession>
<dbReference type="EMBL" id="FZNT01000002">
    <property type="protein sequence ID" value="SNR39522.1"/>
    <property type="molecule type" value="Genomic_DNA"/>
</dbReference>
<dbReference type="GO" id="GO:0009294">
    <property type="term" value="P:DNA-mediated transformation"/>
    <property type="evidence" value="ECO:0007669"/>
    <property type="project" value="InterPro"/>
</dbReference>
<keyword evidence="4" id="KW-1185">Reference proteome</keyword>
<proteinExistence type="inferred from homology"/>
<dbReference type="AlphaFoldDB" id="A0A238VYZ3"/>
<organism evidence="3 4">
    <name type="scientific">Lutibacter agarilyticus</name>
    <dbReference type="NCBI Taxonomy" id="1109740"/>
    <lineage>
        <taxon>Bacteria</taxon>
        <taxon>Pseudomonadati</taxon>
        <taxon>Bacteroidota</taxon>
        <taxon>Flavobacteriia</taxon>
        <taxon>Flavobacteriales</taxon>
        <taxon>Flavobacteriaceae</taxon>
        <taxon>Lutibacter</taxon>
    </lineage>
</organism>